<reference evidence="1 2" key="1">
    <citation type="submission" date="2011-02" db="EMBL/GenBank/DDBJ databases">
        <title>The Genome Sequence of Mortierella verticillata NRRL 6337.</title>
        <authorList>
            <consortium name="The Broad Institute Genome Sequencing Platform"/>
            <person name="Russ C."/>
            <person name="Cuomo C."/>
            <person name="Burger G."/>
            <person name="Gray M.W."/>
            <person name="Holland P.W.H."/>
            <person name="King N."/>
            <person name="Lang F.B.F."/>
            <person name="Roger A.J."/>
            <person name="Ruiz-Trillo I."/>
            <person name="Young S.K."/>
            <person name="Zeng Q."/>
            <person name="Gargeya S."/>
            <person name="Alvarado L."/>
            <person name="Berlin A."/>
            <person name="Chapman S.B."/>
            <person name="Chen Z."/>
            <person name="Freedman E."/>
            <person name="Gellesch M."/>
            <person name="Goldberg J."/>
            <person name="Griggs A."/>
            <person name="Gujja S."/>
            <person name="Heilman E."/>
            <person name="Heiman D."/>
            <person name="Howarth C."/>
            <person name="Mehta T."/>
            <person name="Neiman D."/>
            <person name="Pearson M."/>
            <person name="Roberts A."/>
            <person name="Saif S."/>
            <person name="Shea T."/>
            <person name="Shenoy N."/>
            <person name="Sisk P."/>
            <person name="Stolte C."/>
            <person name="Sykes S."/>
            <person name="White J."/>
            <person name="Yandava C."/>
            <person name="Haas B."/>
            <person name="Nusbaum C."/>
            <person name="Birren B."/>
        </authorList>
    </citation>
    <scope>NUCLEOTIDE SEQUENCE [LARGE SCALE GENOMIC DNA]</scope>
    <source>
        <strain evidence="1 2">NRRL 6337</strain>
    </source>
</reference>
<dbReference type="OrthoDB" id="2381887at2759"/>
<dbReference type="Gene3D" id="3.80.10.10">
    <property type="entry name" value="Ribonuclease Inhibitor"/>
    <property type="match status" value="1"/>
</dbReference>
<dbReference type="AlphaFoldDB" id="A0A086TJ96"/>
<dbReference type="InterPro" id="IPR032675">
    <property type="entry name" value="LRR_dom_sf"/>
</dbReference>
<proteinExistence type="predicted"/>
<accession>A0A086TJ96</accession>
<keyword evidence="2" id="KW-1185">Reference proteome</keyword>
<organism evidence="1 2">
    <name type="scientific">Podila verticillata NRRL 6337</name>
    <dbReference type="NCBI Taxonomy" id="1069443"/>
    <lineage>
        <taxon>Eukaryota</taxon>
        <taxon>Fungi</taxon>
        <taxon>Fungi incertae sedis</taxon>
        <taxon>Mucoromycota</taxon>
        <taxon>Mortierellomycotina</taxon>
        <taxon>Mortierellomycetes</taxon>
        <taxon>Mortierellales</taxon>
        <taxon>Mortierellaceae</taxon>
        <taxon>Podila</taxon>
    </lineage>
</organism>
<sequence length="436" mass="49506">MEDAIASLLRQNESLTNVTLGAFNMSPKTLMRLTSKELSNLQDLQLTSIMRPRMAKLLLEGLPESIRKVVMDVTLNSNEGNETVLPRAGDLALRNHDLLENLTICWKWDGADIDDIMFGATEESVLIPFLDSCPNLKDFGEYTTVMFGNQRIRTAFDRFGIQCTRLDFGALIEISTDQEMAHIIRLSQWQEISFDFFKTVGPQTLAAILEHAEHLQVLDVTCCNRHFSSQDMCAFLGKCRALVKLIAIDGALPIAVDNMDPILSPTISGADFIQQDWPSAPSLKWWICMITVPRPDIDGDEHDHTINAMETRRIQRQVYQKLAQLTGLCELCLGLLDIGEADVQDSWYQTHSLEMTLESGLDGLAPLKDLEVLDVSYMMHKIGVQELEWMVANWPKLERVKGLFRSCRDPVPGAREWVRKHRPEWEGESSRFERQP</sequence>
<evidence type="ECO:0000313" key="2">
    <source>
        <dbReference type="Proteomes" id="UP000243308"/>
    </source>
</evidence>
<gene>
    <name evidence="1" type="ORF">MVEG_12177</name>
</gene>
<dbReference type="SUPFAM" id="SSF52047">
    <property type="entry name" value="RNI-like"/>
    <property type="match status" value="1"/>
</dbReference>
<protein>
    <recommendedName>
        <fullName evidence="3">F-box domain-containing protein</fullName>
    </recommendedName>
</protein>
<dbReference type="EMBL" id="KN042434">
    <property type="protein sequence ID" value="KFH62023.1"/>
    <property type="molecule type" value="Genomic_DNA"/>
</dbReference>
<evidence type="ECO:0008006" key="3">
    <source>
        <dbReference type="Google" id="ProtNLM"/>
    </source>
</evidence>
<name>A0A086TJ96_9FUNG</name>
<dbReference type="Proteomes" id="UP000243308">
    <property type="component" value="Unassembled WGS sequence"/>
</dbReference>
<evidence type="ECO:0000313" key="1">
    <source>
        <dbReference type="EMBL" id="KFH62023.1"/>
    </source>
</evidence>